<evidence type="ECO:0000313" key="2">
    <source>
        <dbReference type="EMBL" id="OYO16713.1"/>
    </source>
</evidence>
<keyword evidence="3" id="KW-1185">Reference proteome</keyword>
<dbReference type="RefSeq" id="WP_094404754.1">
    <property type="nucleotide sequence ID" value="NZ_NMVO01000002.1"/>
</dbReference>
<evidence type="ECO:0000256" key="1">
    <source>
        <dbReference type="SAM" id="Phobius"/>
    </source>
</evidence>
<dbReference type="EMBL" id="NMVO01000002">
    <property type="protein sequence ID" value="OYO16713.1"/>
    <property type="molecule type" value="Genomic_DNA"/>
</dbReference>
<protein>
    <submittedName>
        <fullName evidence="2">Uncharacterized protein</fullName>
    </submittedName>
</protein>
<keyword evidence="1" id="KW-0472">Membrane</keyword>
<dbReference type="OrthoDB" id="9995750at2"/>
<keyword evidence="1" id="KW-0812">Transmembrane</keyword>
<dbReference type="Proteomes" id="UP000215896">
    <property type="component" value="Unassembled WGS sequence"/>
</dbReference>
<comment type="caution">
    <text evidence="2">The sequence shown here is derived from an EMBL/GenBank/DDBJ whole genome shotgun (WGS) entry which is preliminary data.</text>
</comment>
<keyword evidence="1" id="KW-1133">Transmembrane helix</keyword>
<evidence type="ECO:0000313" key="3">
    <source>
        <dbReference type="Proteomes" id="UP000215896"/>
    </source>
</evidence>
<gene>
    <name evidence="2" type="ORF">CGZ94_03500</name>
</gene>
<feature type="transmembrane region" description="Helical" evidence="1">
    <location>
        <begin position="143"/>
        <end position="162"/>
    </location>
</feature>
<feature type="transmembrane region" description="Helical" evidence="1">
    <location>
        <begin position="56"/>
        <end position="79"/>
    </location>
</feature>
<accession>A0A255GQQ2</accession>
<proteinExistence type="predicted"/>
<name>A0A255GQQ2_9ACTN</name>
<organism evidence="2 3">
    <name type="scientific">Enemella evansiae</name>
    <dbReference type="NCBI Taxonomy" id="2016499"/>
    <lineage>
        <taxon>Bacteria</taxon>
        <taxon>Bacillati</taxon>
        <taxon>Actinomycetota</taxon>
        <taxon>Actinomycetes</taxon>
        <taxon>Propionibacteriales</taxon>
        <taxon>Propionibacteriaceae</taxon>
        <taxon>Enemella</taxon>
    </lineage>
</organism>
<reference evidence="2 3" key="1">
    <citation type="submission" date="2017-07" db="EMBL/GenBank/DDBJ databases">
        <title>Draft whole genome sequences of clinical Proprionibacteriaceae strains.</title>
        <authorList>
            <person name="Bernier A.-M."/>
            <person name="Bernard K."/>
            <person name="Domingo M.-C."/>
        </authorList>
    </citation>
    <scope>NUCLEOTIDE SEQUENCE [LARGE SCALE GENOMIC DNA]</scope>
    <source>
        <strain evidence="2 3">NML 030167</strain>
    </source>
</reference>
<dbReference type="AlphaFoldDB" id="A0A255GQQ2"/>
<sequence>MARSSLRSTAPSQAFTTVTICCTVLGSLTLALMAMMAAGVVDSLRRYPQADSGGPIIAFGAIILLGWTPLPGVYLTMFWKGRASDALLLPGRSLRAIGEESGVRPLVGWPGRAVLRILMILAVLLIFYQFFGDDDALPPGPVFLGQLLVLIAWTATYVELLVRISQRLLRRPRLR</sequence>
<feature type="transmembrane region" description="Helical" evidence="1">
    <location>
        <begin position="113"/>
        <end position="131"/>
    </location>
</feature>
<feature type="transmembrane region" description="Helical" evidence="1">
    <location>
        <begin position="12"/>
        <end position="36"/>
    </location>
</feature>